<dbReference type="EMBL" id="PCTT01000013">
    <property type="protein sequence ID" value="PIP87273.1"/>
    <property type="molecule type" value="Genomic_DNA"/>
</dbReference>
<feature type="transmembrane region" description="Helical" evidence="1">
    <location>
        <begin position="173"/>
        <end position="195"/>
    </location>
</feature>
<evidence type="ECO:0000313" key="3">
    <source>
        <dbReference type="Proteomes" id="UP000231143"/>
    </source>
</evidence>
<name>A0A2H0DYM2_9BACT</name>
<protein>
    <recommendedName>
        <fullName evidence="4">TVP38/TMEM64 family membrane protein</fullName>
    </recommendedName>
</protein>
<dbReference type="Proteomes" id="UP000231143">
    <property type="component" value="Unassembled WGS sequence"/>
</dbReference>
<keyword evidence="1" id="KW-1133">Transmembrane helix</keyword>
<accession>A0A2H0DYM2</accession>
<dbReference type="AlphaFoldDB" id="A0A2H0DYM2"/>
<feature type="transmembrane region" description="Helical" evidence="1">
    <location>
        <begin position="51"/>
        <end position="71"/>
    </location>
</feature>
<gene>
    <name evidence="2" type="ORF">COW81_00960</name>
</gene>
<evidence type="ECO:0008006" key="4">
    <source>
        <dbReference type="Google" id="ProtNLM"/>
    </source>
</evidence>
<feature type="transmembrane region" description="Helical" evidence="1">
    <location>
        <begin position="144"/>
        <end position="167"/>
    </location>
</feature>
<keyword evidence="1" id="KW-0812">Transmembrane</keyword>
<feature type="transmembrane region" description="Helical" evidence="1">
    <location>
        <begin position="114"/>
        <end position="137"/>
    </location>
</feature>
<organism evidence="2 3">
    <name type="scientific">Candidatus Campbellbacteria bacterium CG22_combo_CG10-13_8_21_14_all_36_13</name>
    <dbReference type="NCBI Taxonomy" id="1974529"/>
    <lineage>
        <taxon>Bacteria</taxon>
        <taxon>Candidatus Campbelliibacteriota</taxon>
    </lineage>
</organism>
<keyword evidence="1" id="KW-0472">Membrane</keyword>
<feature type="transmembrane region" description="Helical" evidence="1">
    <location>
        <begin position="20"/>
        <end position="44"/>
    </location>
</feature>
<comment type="caution">
    <text evidence="2">The sequence shown here is derived from an EMBL/GenBank/DDBJ whole genome shotgun (WGS) entry which is preliminary data.</text>
</comment>
<evidence type="ECO:0000313" key="2">
    <source>
        <dbReference type="EMBL" id="PIP87273.1"/>
    </source>
</evidence>
<evidence type="ECO:0000256" key="1">
    <source>
        <dbReference type="SAM" id="Phobius"/>
    </source>
</evidence>
<sequence length="222" mass="24876">MTGGELLLGQSLFDWLTAYGYFILPVIILLFGPVGGFVAGFLASLDVFNPFAVFGIWVITTTTVDSFLFALGKFGEHLLRKFKRSRKILEKITELENNSENTWVNVLKDHFVKIFFFLKISPTVAISDSLAIVAGVLDIKFSRLYTASFLGQIIWSAVFISFGYYLGGVIQDIKFLINTTGIILGLGFIITLLYIKFLHGYFMSKLSNIFLSIKDLFSKNSS</sequence>
<reference evidence="2 3" key="1">
    <citation type="submission" date="2017-09" db="EMBL/GenBank/DDBJ databases">
        <title>Depth-based differentiation of microbial function through sediment-hosted aquifers and enrichment of novel symbionts in the deep terrestrial subsurface.</title>
        <authorList>
            <person name="Probst A.J."/>
            <person name="Ladd B."/>
            <person name="Jarett J.K."/>
            <person name="Geller-Mcgrath D.E."/>
            <person name="Sieber C.M."/>
            <person name="Emerson J.B."/>
            <person name="Anantharaman K."/>
            <person name="Thomas B.C."/>
            <person name="Malmstrom R."/>
            <person name="Stieglmeier M."/>
            <person name="Klingl A."/>
            <person name="Woyke T."/>
            <person name="Ryan C.M."/>
            <person name="Banfield J.F."/>
        </authorList>
    </citation>
    <scope>NUCLEOTIDE SEQUENCE [LARGE SCALE GENOMIC DNA]</scope>
    <source>
        <strain evidence="2">CG22_combo_CG10-13_8_21_14_all_36_13</strain>
    </source>
</reference>
<proteinExistence type="predicted"/>